<keyword evidence="3" id="KW-1185">Reference proteome</keyword>
<reference evidence="3" key="1">
    <citation type="journal article" date="2017" name="Genome Biol.">
        <title>Comparative genomics reveals high biological diversity and specific adaptations in the industrially and medically important fungal genus Aspergillus.</title>
        <authorList>
            <person name="de Vries R.P."/>
            <person name="Riley R."/>
            <person name="Wiebenga A."/>
            <person name="Aguilar-Osorio G."/>
            <person name="Amillis S."/>
            <person name="Uchima C.A."/>
            <person name="Anderluh G."/>
            <person name="Asadollahi M."/>
            <person name="Askin M."/>
            <person name="Barry K."/>
            <person name="Battaglia E."/>
            <person name="Bayram O."/>
            <person name="Benocci T."/>
            <person name="Braus-Stromeyer S.A."/>
            <person name="Caldana C."/>
            <person name="Canovas D."/>
            <person name="Cerqueira G.C."/>
            <person name="Chen F."/>
            <person name="Chen W."/>
            <person name="Choi C."/>
            <person name="Clum A."/>
            <person name="Dos Santos R.A."/>
            <person name="Damasio A.R."/>
            <person name="Diallinas G."/>
            <person name="Emri T."/>
            <person name="Fekete E."/>
            <person name="Flipphi M."/>
            <person name="Freyberg S."/>
            <person name="Gallo A."/>
            <person name="Gournas C."/>
            <person name="Habgood R."/>
            <person name="Hainaut M."/>
            <person name="Harispe M.L."/>
            <person name="Henrissat B."/>
            <person name="Hilden K.S."/>
            <person name="Hope R."/>
            <person name="Hossain A."/>
            <person name="Karabika E."/>
            <person name="Karaffa L."/>
            <person name="Karanyi Z."/>
            <person name="Krasevec N."/>
            <person name="Kuo A."/>
            <person name="Kusch H."/>
            <person name="LaButti K."/>
            <person name="Lagendijk E.L."/>
            <person name="Lapidus A."/>
            <person name="Levasseur A."/>
            <person name="Lindquist E."/>
            <person name="Lipzen A."/>
            <person name="Logrieco A.F."/>
            <person name="MacCabe A."/>
            <person name="Maekelae M.R."/>
            <person name="Malavazi I."/>
            <person name="Melin P."/>
            <person name="Meyer V."/>
            <person name="Mielnichuk N."/>
            <person name="Miskei M."/>
            <person name="Molnar A.P."/>
            <person name="Mule G."/>
            <person name="Ngan C.Y."/>
            <person name="Orejas M."/>
            <person name="Orosz E."/>
            <person name="Ouedraogo J.P."/>
            <person name="Overkamp K.M."/>
            <person name="Park H.-S."/>
            <person name="Perrone G."/>
            <person name="Piumi F."/>
            <person name="Punt P.J."/>
            <person name="Ram A.F."/>
            <person name="Ramon A."/>
            <person name="Rauscher S."/>
            <person name="Record E."/>
            <person name="Riano-Pachon D.M."/>
            <person name="Robert V."/>
            <person name="Roehrig J."/>
            <person name="Ruller R."/>
            <person name="Salamov A."/>
            <person name="Salih N.S."/>
            <person name="Samson R.A."/>
            <person name="Sandor E."/>
            <person name="Sanguinetti M."/>
            <person name="Schuetze T."/>
            <person name="Sepcic K."/>
            <person name="Shelest E."/>
            <person name="Sherlock G."/>
            <person name="Sophianopoulou V."/>
            <person name="Squina F.M."/>
            <person name="Sun H."/>
            <person name="Susca A."/>
            <person name="Todd R.B."/>
            <person name="Tsang A."/>
            <person name="Unkles S.E."/>
            <person name="van de Wiele N."/>
            <person name="van Rossen-Uffink D."/>
            <person name="Oliveira J.V."/>
            <person name="Vesth T.C."/>
            <person name="Visser J."/>
            <person name="Yu J.-H."/>
            <person name="Zhou M."/>
            <person name="Andersen M.R."/>
            <person name="Archer D.B."/>
            <person name="Baker S.E."/>
            <person name="Benoit I."/>
            <person name="Brakhage A.A."/>
            <person name="Braus G.H."/>
            <person name="Fischer R."/>
            <person name="Frisvad J.C."/>
            <person name="Goldman G.H."/>
            <person name="Houbraken J."/>
            <person name="Oakley B."/>
            <person name="Pocsi I."/>
            <person name="Scazzocchio C."/>
            <person name="Seiboth B."/>
            <person name="vanKuyk P.A."/>
            <person name="Wortman J."/>
            <person name="Dyer P.S."/>
            <person name="Grigoriev I.V."/>
        </authorList>
    </citation>
    <scope>NUCLEOTIDE SEQUENCE [LARGE SCALE GENOMIC DNA]</scope>
    <source>
        <strain evidence="3">CBS 134.48</strain>
    </source>
</reference>
<sequence length="258" mass="28499">MDRKIGRKPFTEGSQQGPRLGTYQGMPQENCCLFIWRMFRPVIVWAVVPPGNDERSSSCGRVSVTEKKRRGKGAKNDCPPTQKKRKADLWIKKQPITSFYAVKVDTQQPHSASWLECASWAPKARKSDARFTPTPACQSHPIPASSSSSFPFHPSSLVVASNHSGSDTATRGGATGKAANDSWSRNKPTEAVKRWSVQPQQKPDSDSRKNFNPYTGQTIVELVATVVRPAGGVHGSRRKMRMAIQQGPLSGIEPMRNR</sequence>
<name>A0A1L9MYS7_ASPTC</name>
<feature type="region of interest" description="Disordered" evidence="1">
    <location>
        <begin position="161"/>
        <end position="213"/>
    </location>
</feature>
<gene>
    <name evidence="2" type="ORF">ASPTUDRAFT_57883</name>
</gene>
<accession>A0A1L9MYS7</accession>
<proteinExistence type="predicted"/>
<dbReference type="EMBL" id="KV878205">
    <property type="protein sequence ID" value="OJI82160.1"/>
    <property type="molecule type" value="Genomic_DNA"/>
</dbReference>
<feature type="region of interest" description="Disordered" evidence="1">
    <location>
        <begin position="1"/>
        <end position="22"/>
    </location>
</feature>
<dbReference type="AlphaFoldDB" id="A0A1L9MYS7"/>
<evidence type="ECO:0000313" key="2">
    <source>
        <dbReference type="EMBL" id="OJI82160.1"/>
    </source>
</evidence>
<feature type="compositionally biased region" description="Low complexity" evidence="1">
    <location>
        <begin position="168"/>
        <end position="179"/>
    </location>
</feature>
<dbReference type="VEuPathDB" id="FungiDB:ASPTUDRAFT_57883"/>
<organism evidence="2 3">
    <name type="scientific">Aspergillus tubingensis (strain CBS 134.48)</name>
    <dbReference type="NCBI Taxonomy" id="767770"/>
    <lineage>
        <taxon>Eukaryota</taxon>
        <taxon>Fungi</taxon>
        <taxon>Dikarya</taxon>
        <taxon>Ascomycota</taxon>
        <taxon>Pezizomycotina</taxon>
        <taxon>Eurotiomycetes</taxon>
        <taxon>Eurotiomycetidae</taxon>
        <taxon>Eurotiales</taxon>
        <taxon>Aspergillaceae</taxon>
        <taxon>Aspergillus</taxon>
        <taxon>Aspergillus subgen. Circumdati</taxon>
    </lineage>
</organism>
<feature type="region of interest" description="Disordered" evidence="1">
    <location>
        <begin position="129"/>
        <end position="149"/>
    </location>
</feature>
<feature type="region of interest" description="Disordered" evidence="1">
    <location>
        <begin position="52"/>
        <end position="87"/>
    </location>
</feature>
<feature type="compositionally biased region" description="Low complexity" evidence="1">
    <location>
        <begin position="139"/>
        <end position="149"/>
    </location>
</feature>
<dbReference type="Proteomes" id="UP000184304">
    <property type="component" value="Unassembled WGS sequence"/>
</dbReference>
<protein>
    <submittedName>
        <fullName evidence="2">Uncharacterized protein</fullName>
    </submittedName>
</protein>
<evidence type="ECO:0000313" key="3">
    <source>
        <dbReference type="Proteomes" id="UP000184304"/>
    </source>
</evidence>
<evidence type="ECO:0000256" key="1">
    <source>
        <dbReference type="SAM" id="MobiDB-lite"/>
    </source>
</evidence>